<evidence type="ECO:0000256" key="3">
    <source>
        <dbReference type="ARBA" id="ARBA00022692"/>
    </source>
</evidence>
<comment type="subcellular location">
    <subcellularLocation>
        <location evidence="9">Cell membrane</location>
        <topology evidence="9">Multi-pass membrane protein</topology>
    </subcellularLocation>
    <subcellularLocation>
        <location evidence="1">Membrane</location>
        <topology evidence="1">Multi-pass membrane protein</topology>
    </subcellularLocation>
</comment>
<evidence type="ECO:0000256" key="9">
    <source>
        <dbReference type="RuleBase" id="RU351113"/>
    </source>
</evidence>
<comment type="similarity">
    <text evidence="9">Belongs to the insect chemoreceptor superfamily. Heteromeric odorant receptor channel (TC 1.A.69) family.</text>
</comment>
<evidence type="ECO:0000256" key="6">
    <source>
        <dbReference type="ARBA" id="ARBA00023136"/>
    </source>
</evidence>
<keyword evidence="3 9" id="KW-0812">Transmembrane</keyword>
<dbReference type="PANTHER" id="PTHR21137">
    <property type="entry name" value="ODORANT RECEPTOR"/>
    <property type="match status" value="1"/>
</dbReference>
<sequence length="415" mass="47799">MDVFNLKYMRMIRFTLRSIGAWPSHEFEDVPATKLTLLSSYSYTCFLCIICCFGTIAQIAYLITNQGILGFIDLGQTYLTVLMCFVYIQRTMLPLQTSYQAEIIEFSTKFHLMYHKNETEFAAKMHNKVKRICEIVTGIQHLQIYYVLVMYNIAPLYSNFKSGMLSSEKPINGAYEHSVYYVLPFDHNNEVWYPVVGLYNFYVSYNLGAMFSCHDLLISVYVFHIWGHLNICEHNLNNFPRPSITRNSKTVPLRYSAEENKKVAAGLKEIIIHYIMIKKFVEKTSNTYSVTLCFYYGFHMVAECILLLQCSTLEVEALAKYGFLTVAVYQELIQLSVVFELIYAKGTSLIDAVYGLPWECMDNSSRRTVLILLQIVQQPLSLKACGMVPVGIQTMQAILKGSFSYFLMLRTFANQ</sequence>
<keyword evidence="5 9" id="KW-1133">Transmembrane helix</keyword>
<name>C4MX27_EPIPO</name>
<dbReference type="GO" id="GO:0007165">
    <property type="term" value="P:signal transduction"/>
    <property type="evidence" value="ECO:0007669"/>
    <property type="project" value="UniProtKB-KW"/>
</dbReference>
<keyword evidence="8 9" id="KW-0807">Transducer</keyword>
<organism evidence="10">
    <name type="scientific">Epiphyas postvittana</name>
    <name type="common">Light brown apple moth</name>
    <dbReference type="NCBI Taxonomy" id="65032"/>
    <lineage>
        <taxon>Eukaryota</taxon>
        <taxon>Metazoa</taxon>
        <taxon>Ecdysozoa</taxon>
        <taxon>Arthropoda</taxon>
        <taxon>Hexapoda</taxon>
        <taxon>Insecta</taxon>
        <taxon>Pterygota</taxon>
        <taxon>Neoptera</taxon>
        <taxon>Endopterygota</taxon>
        <taxon>Lepidoptera</taxon>
        <taxon>Glossata</taxon>
        <taxon>Ditrysia</taxon>
        <taxon>Tortricoidea</taxon>
        <taxon>Tortricidae</taxon>
        <taxon>Tortricinae</taxon>
        <taxon>Epiphyas</taxon>
    </lineage>
</organism>
<reference evidence="10" key="2">
    <citation type="submission" date="2014-07" db="EMBL/GenBank/DDBJ databases">
        <authorList>
            <person name="Jordan M.D."/>
            <person name="Newcomb R.D."/>
        </authorList>
    </citation>
    <scope>NUCLEOTIDE SEQUENCE</scope>
</reference>
<reference evidence="10" key="1">
    <citation type="journal article" date="2009" name="Chem. Senses">
        <title>Odorant receptors from the light brown apple moth (Epiphyas postvittana) recognize important volatile compounds produced by plants.</title>
        <authorList>
            <person name="Jordan M.D."/>
            <person name="Anderson A."/>
            <person name="Begum D."/>
            <person name="Carraher C."/>
            <person name="Authier A."/>
            <person name="Marshall S.D."/>
            <person name="Kiely A."/>
            <person name="Gatehouse L.N."/>
            <person name="Greenwood D.R."/>
            <person name="Christie D.L."/>
            <person name="Kralicek A.V."/>
            <person name="Trowell S.C."/>
            <person name="Newcomb R.D."/>
        </authorList>
    </citation>
    <scope>NUCLEOTIDE SEQUENCE</scope>
</reference>
<evidence type="ECO:0000256" key="7">
    <source>
        <dbReference type="ARBA" id="ARBA00023170"/>
    </source>
</evidence>
<accession>C4MX27</accession>
<comment type="caution">
    <text evidence="9">Lacks conserved residue(s) required for the propagation of feature annotation.</text>
</comment>
<keyword evidence="2 9" id="KW-0716">Sensory transduction</keyword>
<dbReference type="InterPro" id="IPR004117">
    <property type="entry name" value="7tm6_olfct_rcpt"/>
</dbReference>
<dbReference type="GO" id="GO:0005549">
    <property type="term" value="F:odorant binding"/>
    <property type="evidence" value="ECO:0007669"/>
    <property type="project" value="InterPro"/>
</dbReference>
<dbReference type="Pfam" id="PF02949">
    <property type="entry name" value="7tm_6"/>
    <property type="match status" value="1"/>
</dbReference>
<proteinExistence type="evidence at transcript level"/>
<evidence type="ECO:0000256" key="1">
    <source>
        <dbReference type="ARBA" id="ARBA00004141"/>
    </source>
</evidence>
<dbReference type="EMBL" id="EU791886">
    <property type="protein sequence ID" value="ACJ12927.2"/>
    <property type="molecule type" value="mRNA"/>
</dbReference>
<evidence type="ECO:0000256" key="4">
    <source>
        <dbReference type="ARBA" id="ARBA00022725"/>
    </source>
</evidence>
<evidence type="ECO:0000313" key="10">
    <source>
        <dbReference type="EMBL" id="ACJ12927.2"/>
    </source>
</evidence>
<protein>
    <recommendedName>
        <fullName evidence="9">Odorant receptor</fullName>
    </recommendedName>
</protein>
<evidence type="ECO:0000256" key="5">
    <source>
        <dbReference type="ARBA" id="ARBA00022989"/>
    </source>
</evidence>
<keyword evidence="4 9" id="KW-0552">Olfaction</keyword>
<keyword evidence="6 9" id="KW-0472">Membrane</keyword>
<gene>
    <name evidence="10" type="primary">OR1</name>
</gene>
<dbReference type="GO" id="GO:0005886">
    <property type="term" value="C:plasma membrane"/>
    <property type="evidence" value="ECO:0007669"/>
    <property type="project" value="UniProtKB-SubCell"/>
</dbReference>
<dbReference type="PANTHER" id="PTHR21137:SF43">
    <property type="entry name" value="ODORANT RECEPTOR 47A-RELATED"/>
    <property type="match status" value="1"/>
</dbReference>
<evidence type="ECO:0000256" key="8">
    <source>
        <dbReference type="ARBA" id="ARBA00023224"/>
    </source>
</evidence>
<feature type="transmembrane region" description="Helical" evidence="9">
    <location>
        <begin position="68"/>
        <end position="88"/>
    </location>
</feature>
<keyword evidence="7 9" id="KW-0675">Receptor</keyword>
<dbReference type="GO" id="GO:0004984">
    <property type="term" value="F:olfactory receptor activity"/>
    <property type="evidence" value="ECO:0007669"/>
    <property type="project" value="InterPro"/>
</dbReference>
<feature type="transmembrane region" description="Helical" evidence="9">
    <location>
        <begin position="41"/>
        <end position="62"/>
    </location>
</feature>
<dbReference type="AlphaFoldDB" id="C4MX27"/>
<evidence type="ECO:0000256" key="2">
    <source>
        <dbReference type="ARBA" id="ARBA00022606"/>
    </source>
</evidence>